<reference evidence="1" key="2">
    <citation type="journal article" date="2015" name="Data Brief">
        <title>Shoot transcriptome of the giant reed, Arundo donax.</title>
        <authorList>
            <person name="Barrero R.A."/>
            <person name="Guerrero F.D."/>
            <person name="Moolhuijzen P."/>
            <person name="Goolsby J.A."/>
            <person name="Tidwell J."/>
            <person name="Bellgard S.E."/>
            <person name="Bellgard M.I."/>
        </authorList>
    </citation>
    <scope>NUCLEOTIDE SEQUENCE</scope>
    <source>
        <tissue evidence="1">Shoot tissue taken approximately 20 cm above the soil surface</tissue>
    </source>
</reference>
<proteinExistence type="predicted"/>
<name>A0A0A8YW44_ARUDO</name>
<sequence>MRGDKRADLLVGFAYITSLEEMVLMRDI</sequence>
<evidence type="ECO:0000313" key="1">
    <source>
        <dbReference type="EMBL" id="JAD28705.1"/>
    </source>
</evidence>
<dbReference type="AlphaFoldDB" id="A0A0A8YW44"/>
<dbReference type="EMBL" id="GBRH01269190">
    <property type="protein sequence ID" value="JAD28705.1"/>
    <property type="molecule type" value="Transcribed_RNA"/>
</dbReference>
<protein>
    <submittedName>
        <fullName evidence="1">Uncharacterized protein</fullName>
    </submittedName>
</protein>
<organism evidence="1">
    <name type="scientific">Arundo donax</name>
    <name type="common">Giant reed</name>
    <name type="synonym">Donax arundinaceus</name>
    <dbReference type="NCBI Taxonomy" id="35708"/>
    <lineage>
        <taxon>Eukaryota</taxon>
        <taxon>Viridiplantae</taxon>
        <taxon>Streptophyta</taxon>
        <taxon>Embryophyta</taxon>
        <taxon>Tracheophyta</taxon>
        <taxon>Spermatophyta</taxon>
        <taxon>Magnoliopsida</taxon>
        <taxon>Liliopsida</taxon>
        <taxon>Poales</taxon>
        <taxon>Poaceae</taxon>
        <taxon>PACMAD clade</taxon>
        <taxon>Arundinoideae</taxon>
        <taxon>Arundineae</taxon>
        <taxon>Arundo</taxon>
    </lineage>
</organism>
<accession>A0A0A8YW44</accession>
<reference evidence="1" key="1">
    <citation type="submission" date="2014-09" db="EMBL/GenBank/DDBJ databases">
        <authorList>
            <person name="Magalhaes I.L.F."/>
            <person name="Oliveira U."/>
            <person name="Santos F.R."/>
            <person name="Vidigal T.H.D.A."/>
            <person name="Brescovit A.D."/>
            <person name="Santos A.J."/>
        </authorList>
    </citation>
    <scope>NUCLEOTIDE SEQUENCE</scope>
    <source>
        <tissue evidence="1">Shoot tissue taken approximately 20 cm above the soil surface</tissue>
    </source>
</reference>